<proteinExistence type="inferred from homology"/>
<dbReference type="Proteomes" id="UP000650582">
    <property type="component" value="Unassembled WGS sequence"/>
</dbReference>
<feature type="region of interest" description="Disordered" evidence="3">
    <location>
        <begin position="1502"/>
        <end position="1521"/>
    </location>
</feature>
<protein>
    <recommendedName>
        <fullName evidence="4">CHAT domain-containing protein</fullName>
    </recommendedName>
</protein>
<dbReference type="Pfam" id="PF12770">
    <property type="entry name" value="CHAT"/>
    <property type="match status" value="1"/>
</dbReference>
<dbReference type="GO" id="GO:0005739">
    <property type="term" value="C:mitochondrion"/>
    <property type="evidence" value="ECO:0007669"/>
    <property type="project" value="TreeGrafter"/>
</dbReference>
<evidence type="ECO:0000256" key="3">
    <source>
        <dbReference type="SAM" id="MobiDB-lite"/>
    </source>
</evidence>
<dbReference type="GO" id="GO:0006635">
    <property type="term" value="P:fatty acid beta-oxidation"/>
    <property type="evidence" value="ECO:0007669"/>
    <property type="project" value="TreeGrafter"/>
</dbReference>
<evidence type="ECO:0000256" key="2">
    <source>
        <dbReference type="RuleBase" id="RU003707"/>
    </source>
</evidence>
<comment type="caution">
    <text evidence="5">The sequence shown here is derived from an EMBL/GenBank/DDBJ whole genome shotgun (WGS) entry which is preliminary data.</text>
</comment>
<evidence type="ECO:0000313" key="6">
    <source>
        <dbReference type="Proteomes" id="UP000650582"/>
    </source>
</evidence>
<feature type="region of interest" description="Disordered" evidence="3">
    <location>
        <begin position="31"/>
        <end position="78"/>
    </location>
</feature>
<dbReference type="CDD" id="cd06558">
    <property type="entry name" value="crotonase-like"/>
    <property type="match status" value="1"/>
</dbReference>
<dbReference type="GO" id="GO:0003824">
    <property type="term" value="F:catalytic activity"/>
    <property type="evidence" value="ECO:0007669"/>
    <property type="project" value="InterPro"/>
</dbReference>
<evidence type="ECO:0000313" key="5">
    <source>
        <dbReference type="EMBL" id="KAF8671104.1"/>
    </source>
</evidence>
<dbReference type="PANTHER" id="PTHR11941">
    <property type="entry name" value="ENOYL-COA HYDRATASE-RELATED"/>
    <property type="match status" value="1"/>
</dbReference>
<dbReference type="InterPro" id="IPR018376">
    <property type="entry name" value="Enoyl-CoA_hyd/isom_CS"/>
</dbReference>
<dbReference type="Pfam" id="PF00378">
    <property type="entry name" value="ECH_1"/>
    <property type="match status" value="1"/>
</dbReference>
<feature type="compositionally biased region" description="Polar residues" evidence="3">
    <location>
        <begin position="1502"/>
        <end position="1512"/>
    </location>
</feature>
<evidence type="ECO:0000256" key="1">
    <source>
        <dbReference type="ARBA" id="ARBA00005254"/>
    </source>
</evidence>
<gene>
    <name evidence="5" type="ORF">RHS04_08500</name>
</gene>
<feature type="domain" description="CHAT" evidence="4">
    <location>
        <begin position="1173"/>
        <end position="1471"/>
    </location>
</feature>
<dbReference type="Gene3D" id="3.90.226.10">
    <property type="entry name" value="2-enoyl-CoA Hydratase, Chain A, domain 1"/>
    <property type="match status" value="1"/>
</dbReference>
<dbReference type="PANTHER" id="PTHR11941:SF158">
    <property type="entry name" value="ENOYL-COA HYDRATASE (AFU_ORTHOLOGUE AFUA_2G10650)"/>
    <property type="match status" value="1"/>
</dbReference>
<sequence length="1794" mass="201432">MVFTIINLHDPVNRLTPQALMLATLRHIESQEEDEKEYAQQYRAEPEDERSEPEDEFDFDEFPELKRPPRELPEVPKRTHGPPCKAYEFLESLRAGEDVDILTWQAEHLALAKEDPYQHKECPRLLWKMVDIIESEETPSELGTVAATLLMYDVYQISQSDSYIHRRARCKLATLLDPKEAVSIYRDMLDDPKDELDSRDLCAFEDVLAQLPPELDILKERVALLRQDLVMNPKYSEKIARLTFALLELYERTSDTLVFDEIHALYQEMVGRQKLDSCPIMWQLTVHGGANWTPEEITSLMTEHTVLTSTSPTPRLDHVHCPGQLLYVVQCMRNDSRGKLELQAALVCEALRLIDLGIGISDQLRVLHTLYETIDSIDPSSELNGFTRTTVLSRLRSLFSGCEHRIPAFSWLATRIHPDSLESKYGLESADVSFEVMGSFLAEKEPIYKWANQLIMRLNDNIKPNTFIPDFSDELERNIPSKLPSDFFEMPRSFFERFGRARAVSSFCVSSLSQVTPDTIDYNIDIYRQILQNWGCPSRSDQPGRLGAGHPIRITQLVLGIALHRRYEYFDNLSDLDEAIQVLRLGMAGSSQEADGVYFMKMRGAAHMSRYRRLGEHTDLMSSYELTKLVFQKHEMFTTPGDEREWAKISSLFMGAQTADCLFDDTGESRYLDQAAAMLREALRFVGLKNPLATAMGGLLGSALCKRFMYSQVPEDLGIAETLTGGASRVGQSSYVRTGIGLQLYVGSLPSCDQLYGRTMLIKFKHSSQIEDLEQSILMFKKVLDNTSAQSIHYADANYWYGHALSIRSQGDDLATGTHHLRQALLAQPSTSHPQSPVWMTGLSKALVMEFQKTGDRTLLEEAAKLSQTAVSVASKTSTILADVYAQLGEVKHQTFRVTNNSEDLDQCMLAFESAVNSKGSPQLQCLSYTQRWQSIGAEYDHPSLSRVWETILMYQEKAVGVGKSIKRRHEYLANNPSLACRAAAYAIRQGKLELAVEYLERGRSILWRQTLELRSPLDELRKVAPSIANQLAEVIEQLDQNEQLQSRSGNLAAHVTPWTISNPDQIAQSHRMLSQYYDYLLEQIRKIDGFSNFMRSFVYADTVGVASEGPVVILNLCEDGCDALVFLRSGVHHVALPDADFQILSAKRAELVVAAARVVEDQGVTMDAMLRPLLRLLWSSLIEPVVSFIKSSGTTEKRVFWCVAGLSDLPIHAAGPYKPGQRDLPETFISSYIPTLSALIRARKARVVFDSPQPRLLTVIQTETGEMDELISAEEEVETLRELDIITTELRDNDIDLQNNLGMIEEARRLHKNERAYDPVYMGIQNSRQIYRDVLLSQIKAHNWVHFCCHGTTDPKLPLLSAFHFSKFKLTIEPLMRAELPLADFAFLSACHTAEGSEAQNENMSLAGALQVAGFRSVVATMYAVADSDGPTVARVLYEHMFRDRSQPANSSDAALGLNKAVRKLRLSKVPMHRWATTSLCTRLLYFTDPALSLALRSTNSASPSTMTKSQKAPKFLTTPPPSHGPHLVISYPAKNVLQLTLNRPRSLNAMTDDLRADIARVMDWFERESSLWVVIITGNGRAFCAGQDLKNWKKKQDTGSRREAEEMAEDTNGFGSLARRRCIKPIIAAVNGIAMGGGVEIILNSDLVVASRDAKLGLPEVKRGVVAAAGGIPRIQRIAGHQFAAELLLTGRTITAEEAHTKYRFVTSVVPQSQVLSTAINLAKEIISNSPDAVWSTKKALLDGQQYASLEEAVIKHNLSEESKRVYQGDNIREGLAAFSEKRKPVWTNPKL</sequence>
<feature type="compositionally biased region" description="Basic and acidic residues" evidence="3">
    <location>
        <begin position="63"/>
        <end position="77"/>
    </location>
</feature>
<dbReference type="InterPro" id="IPR024983">
    <property type="entry name" value="CHAT_dom"/>
</dbReference>
<organism evidence="5 6">
    <name type="scientific">Rhizoctonia solani</name>
    <dbReference type="NCBI Taxonomy" id="456999"/>
    <lineage>
        <taxon>Eukaryota</taxon>
        <taxon>Fungi</taxon>
        <taxon>Dikarya</taxon>
        <taxon>Basidiomycota</taxon>
        <taxon>Agaricomycotina</taxon>
        <taxon>Agaricomycetes</taxon>
        <taxon>Cantharellales</taxon>
        <taxon>Ceratobasidiaceae</taxon>
        <taxon>Rhizoctonia</taxon>
    </lineage>
</organism>
<dbReference type="PROSITE" id="PS00166">
    <property type="entry name" value="ENOYL_COA_HYDRATASE"/>
    <property type="match status" value="1"/>
</dbReference>
<dbReference type="EMBL" id="JACYCC010000220">
    <property type="protein sequence ID" value="KAF8671104.1"/>
    <property type="molecule type" value="Genomic_DNA"/>
</dbReference>
<dbReference type="InterPro" id="IPR001753">
    <property type="entry name" value="Enoyl-CoA_hydra/iso"/>
</dbReference>
<dbReference type="InterPro" id="IPR029045">
    <property type="entry name" value="ClpP/crotonase-like_dom_sf"/>
</dbReference>
<reference evidence="5" key="1">
    <citation type="submission" date="2020-09" db="EMBL/GenBank/DDBJ databases">
        <title>Comparative genome analyses of four rice-infecting Rhizoctonia solani isolates reveal extensive enrichment of homogalacturonan modification genes.</title>
        <authorList>
            <person name="Lee D.-Y."/>
            <person name="Jeon J."/>
            <person name="Kim K.-T."/>
            <person name="Cheong K."/>
            <person name="Song H."/>
            <person name="Choi G."/>
            <person name="Ko J."/>
            <person name="Opiyo S.O."/>
            <person name="Zuo S."/>
            <person name="Madhav S."/>
            <person name="Lee Y.-H."/>
            <person name="Wang G.-L."/>
        </authorList>
    </citation>
    <scope>NUCLEOTIDE SEQUENCE</scope>
    <source>
        <strain evidence="5">AG1-IA YN-7</strain>
    </source>
</reference>
<evidence type="ECO:0000259" key="4">
    <source>
        <dbReference type="Pfam" id="PF12770"/>
    </source>
</evidence>
<feature type="compositionally biased region" description="Acidic residues" evidence="3">
    <location>
        <begin position="46"/>
        <end position="62"/>
    </location>
</feature>
<comment type="similarity">
    <text evidence="1 2">Belongs to the enoyl-CoA hydratase/isomerase family.</text>
</comment>
<dbReference type="SUPFAM" id="SSF52096">
    <property type="entry name" value="ClpP/crotonase"/>
    <property type="match status" value="1"/>
</dbReference>
<accession>A0A8H7GZS7</accession>
<name>A0A8H7GZS7_9AGAM</name>